<dbReference type="AlphaFoldDB" id="V9E747"/>
<dbReference type="EMBL" id="ANIZ01003272">
    <property type="protein sequence ID" value="ETI34875.1"/>
    <property type="molecule type" value="Genomic_DNA"/>
</dbReference>
<name>V9E747_PHYNI</name>
<gene>
    <name evidence="2" type="ORF">F443_18709</name>
</gene>
<reference evidence="2 3" key="1">
    <citation type="submission" date="2013-11" db="EMBL/GenBank/DDBJ databases">
        <title>The Genome Sequence of Phytophthora parasitica P1569.</title>
        <authorList>
            <consortium name="The Broad Institute Genomics Platform"/>
            <person name="Russ C."/>
            <person name="Tyler B."/>
            <person name="Panabieres F."/>
            <person name="Shan W."/>
            <person name="Tripathy S."/>
            <person name="Grunwald N."/>
            <person name="Machado M."/>
            <person name="Johnson C.S."/>
            <person name="Arredondo F."/>
            <person name="Hong C."/>
            <person name="Coffey M."/>
            <person name="Young S.K."/>
            <person name="Zeng Q."/>
            <person name="Gargeya S."/>
            <person name="Fitzgerald M."/>
            <person name="Abouelleil A."/>
            <person name="Alvarado L."/>
            <person name="Chapman S.B."/>
            <person name="Gainer-Dewar J."/>
            <person name="Goldberg J."/>
            <person name="Griggs A."/>
            <person name="Gujja S."/>
            <person name="Hansen M."/>
            <person name="Howarth C."/>
            <person name="Imamovic A."/>
            <person name="Ireland A."/>
            <person name="Larimer J."/>
            <person name="McCowan C."/>
            <person name="Murphy C."/>
            <person name="Pearson M."/>
            <person name="Poon T.W."/>
            <person name="Priest M."/>
            <person name="Roberts A."/>
            <person name="Saif S."/>
            <person name="Shea T."/>
            <person name="Sykes S."/>
            <person name="Wortman J."/>
            <person name="Nusbaum C."/>
            <person name="Birren B."/>
        </authorList>
    </citation>
    <scope>NUCLEOTIDE SEQUENCE [LARGE SCALE GENOMIC DNA]</scope>
    <source>
        <strain evidence="2 3">P1569</strain>
    </source>
</reference>
<organism evidence="2 3">
    <name type="scientific">Phytophthora nicotianae P1569</name>
    <dbReference type="NCBI Taxonomy" id="1317065"/>
    <lineage>
        <taxon>Eukaryota</taxon>
        <taxon>Sar</taxon>
        <taxon>Stramenopiles</taxon>
        <taxon>Oomycota</taxon>
        <taxon>Peronosporomycetes</taxon>
        <taxon>Peronosporales</taxon>
        <taxon>Peronosporaceae</taxon>
        <taxon>Phytophthora</taxon>
    </lineage>
</organism>
<proteinExistence type="predicted"/>
<evidence type="ECO:0000313" key="2">
    <source>
        <dbReference type="EMBL" id="ETI34875.1"/>
    </source>
</evidence>
<accession>V9E747</accession>
<comment type="caution">
    <text evidence="2">The sequence shown here is derived from an EMBL/GenBank/DDBJ whole genome shotgun (WGS) entry which is preliminary data.</text>
</comment>
<keyword evidence="3" id="KW-1185">Reference proteome</keyword>
<dbReference type="Proteomes" id="UP000018721">
    <property type="component" value="Unassembled WGS sequence"/>
</dbReference>
<evidence type="ECO:0000313" key="3">
    <source>
        <dbReference type="Proteomes" id="UP000018721"/>
    </source>
</evidence>
<sequence>MPCSARGALSSDAGTPRDVKACLHVLARRPRGQLEQPRYGELRERVCQLAQREWQNCYVHLVEGCGNCSEARDRPTRTEWEHLLDLWPLSEVERQAVGRYDRSWSQLEQAGLRNTLHHRWESGQASGHDNIFRYDGHDRERHEGDPRDHDAHRGRQVSPRSSVRYPPHQLVAAASLVDSGLPDSDYSRGAEESGAVERLTINLYRLMRREADQLAETADRRAYAAERLASQSEQGRRVMMSRLCDLETLRGANLLAPKFVTAADGMPSVDSKTRSSRRKRDVFFRPRLSAYSFCLSTAVSRASLTNRVMACRRIRNSDTASELIGDSSSFGAKFAAATTAGGAAAFGGVFE</sequence>
<evidence type="ECO:0000256" key="1">
    <source>
        <dbReference type="SAM" id="MobiDB-lite"/>
    </source>
</evidence>
<feature type="region of interest" description="Disordered" evidence="1">
    <location>
        <begin position="127"/>
        <end position="163"/>
    </location>
</feature>
<protein>
    <submittedName>
        <fullName evidence="2">Uncharacterized protein</fullName>
    </submittedName>
</protein>
<dbReference type="HOGENOM" id="CLU_791025_0_0_1"/>
<feature type="compositionally biased region" description="Basic and acidic residues" evidence="1">
    <location>
        <begin position="130"/>
        <end position="153"/>
    </location>
</feature>